<dbReference type="PANTHER" id="PTHR20854">
    <property type="entry name" value="INOSITOL MONOPHOSPHATASE"/>
    <property type="match status" value="1"/>
</dbReference>
<dbReference type="SUPFAM" id="SSF56655">
    <property type="entry name" value="Carbohydrate phosphatase"/>
    <property type="match status" value="1"/>
</dbReference>
<dbReference type="Proteomes" id="UP000538147">
    <property type="component" value="Unassembled WGS sequence"/>
</dbReference>
<dbReference type="EC" id="3.1.3.25" evidence="6"/>
<feature type="binding site" evidence="5">
    <location>
        <position position="90"/>
    </location>
    <ligand>
        <name>Mg(2+)</name>
        <dbReference type="ChEBI" id="CHEBI:18420"/>
        <label>2</label>
    </ligand>
</feature>
<keyword evidence="2 5" id="KW-0479">Metal-binding</keyword>
<comment type="similarity">
    <text evidence="1">Belongs to the inositol monophosphatase superfamily.</text>
</comment>
<proteinExistence type="inferred from homology"/>
<evidence type="ECO:0000256" key="2">
    <source>
        <dbReference type="ARBA" id="ARBA00022723"/>
    </source>
</evidence>
<protein>
    <submittedName>
        <fullName evidence="6">Myo-inositol-1(Or 4)-monophosphatase</fullName>
        <ecNumber evidence="6">3.1.3.25</ecNumber>
    </submittedName>
</protein>
<dbReference type="CDD" id="cd01638">
    <property type="entry name" value="CysQ"/>
    <property type="match status" value="1"/>
</dbReference>
<dbReference type="GO" id="GO:0046854">
    <property type="term" value="P:phosphatidylinositol phosphate biosynthetic process"/>
    <property type="evidence" value="ECO:0007669"/>
    <property type="project" value="InterPro"/>
</dbReference>
<dbReference type="GO" id="GO:0046872">
    <property type="term" value="F:metal ion binding"/>
    <property type="evidence" value="ECO:0007669"/>
    <property type="project" value="UniProtKB-KW"/>
</dbReference>
<dbReference type="GO" id="GO:0006020">
    <property type="term" value="P:inositol metabolic process"/>
    <property type="evidence" value="ECO:0007669"/>
    <property type="project" value="TreeGrafter"/>
</dbReference>
<evidence type="ECO:0000256" key="4">
    <source>
        <dbReference type="ARBA" id="ARBA00022842"/>
    </source>
</evidence>
<evidence type="ECO:0000313" key="6">
    <source>
        <dbReference type="EMBL" id="MBB6226095.1"/>
    </source>
</evidence>
<sequence length="272" mass="29100">MPGRAETDVALARRLAQTAGELALRHFHGPEDWWDKSPGNPVSRADLEVDAWLKAELASARPEDGWLSEETADTPGRLGCRRVWIIDPIDGTRDFVRGRTGWAVSVALVEDGAPVVAALHAPARTQLFVAELGKGAWLGDVPLHCSGREGCIRLPIDAQNLAAPFWPAPWPGGELVEKPNSLALRMAKLAASEADAWIEGRTVNEWDVAASALIVSEAGGTVTDRHGQPLSFNKPDPIIHGVAAAAPGLHPLALHYLQHALAIFAAHRRAAG</sequence>
<dbReference type="PROSITE" id="PS00629">
    <property type="entry name" value="IMP_1"/>
    <property type="match status" value="1"/>
</dbReference>
<dbReference type="GO" id="GO:0007165">
    <property type="term" value="P:signal transduction"/>
    <property type="evidence" value="ECO:0007669"/>
    <property type="project" value="TreeGrafter"/>
</dbReference>
<dbReference type="InterPro" id="IPR000760">
    <property type="entry name" value="Inositol_monophosphatase-like"/>
</dbReference>
<organism evidence="6 7">
    <name type="scientific">Polymorphobacter multimanifer</name>
    <dbReference type="NCBI Taxonomy" id="1070431"/>
    <lineage>
        <taxon>Bacteria</taxon>
        <taxon>Pseudomonadati</taxon>
        <taxon>Pseudomonadota</taxon>
        <taxon>Alphaproteobacteria</taxon>
        <taxon>Sphingomonadales</taxon>
        <taxon>Sphingosinicellaceae</taxon>
        <taxon>Polymorphobacter</taxon>
    </lineage>
</organism>
<dbReference type="PRINTS" id="PR00377">
    <property type="entry name" value="IMPHPHTASES"/>
</dbReference>
<keyword evidence="3 6" id="KW-0378">Hydrolase</keyword>
<gene>
    <name evidence="6" type="ORF">FHS79_000248</name>
</gene>
<feature type="binding site" evidence="5">
    <location>
        <position position="69"/>
    </location>
    <ligand>
        <name>Mg(2+)</name>
        <dbReference type="ChEBI" id="CHEBI:18420"/>
        <label>1</label>
        <note>catalytic</note>
    </ligand>
</feature>
<evidence type="ECO:0000256" key="3">
    <source>
        <dbReference type="ARBA" id="ARBA00022801"/>
    </source>
</evidence>
<name>A0A841L8B5_9SPHN</name>
<dbReference type="GO" id="GO:0008934">
    <property type="term" value="F:inositol monophosphate 1-phosphatase activity"/>
    <property type="evidence" value="ECO:0007669"/>
    <property type="project" value="TreeGrafter"/>
</dbReference>
<dbReference type="AlphaFoldDB" id="A0A841L8B5"/>
<feature type="binding site" evidence="5">
    <location>
        <position position="89"/>
    </location>
    <ligand>
        <name>Mg(2+)</name>
        <dbReference type="ChEBI" id="CHEBI:18420"/>
        <label>1</label>
        <note>catalytic</note>
    </ligand>
</feature>
<reference evidence="6 7" key="1">
    <citation type="submission" date="2020-08" db="EMBL/GenBank/DDBJ databases">
        <title>Genomic Encyclopedia of Type Strains, Phase IV (KMG-IV): sequencing the most valuable type-strain genomes for metagenomic binning, comparative biology and taxonomic classification.</title>
        <authorList>
            <person name="Goeker M."/>
        </authorList>
    </citation>
    <scope>NUCLEOTIDE SEQUENCE [LARGE SCALE GENOMIC DNA]</scope>
    <source>
        <strain evidence="6 7">DSM 102189</strain>
    </source>
</reference>
<feature type="binding site" evidence="5">
    <location>
        <position position="87"/>
    </location>
    <ligand>
        <name>Mg(2+)</name>
        <dbReference type="ChEBI" id="CHEBI:18420"/>
        <label>1</label>
        <note>catalytic</note>
    </ligand>
</feature>
<dbReference type="PROSITE" id="PS00630">
    <property type="entry name" value="IMP_2"/>
    <property type="match status" value="1"/>
</dbReference>
<feature type="binding site" evidence="5">
    <location>
        <position position="207"/>
    </location>
    <ligand>
        <name>Mg(2+)</name>
        <dbReference type="ChEBI" id="CHEBI:18420"/>
        <label>1</label>
        <note>catalytic</note>
    </ligand>
</feature>
<dbReference type="RefSeq" id="WP_184194162.1">
    <property type="nucleotide sequence ID" value="NZ_BMOX01000024.1"/>
</dbReference>
<dbReference type="Gene3D" id="3.30.540.10">
    <property type="entry name" value="Fructose-1,6-Bisphosphatase, subunit A, domain 1"/>
    <property type="match status" value="1"/>
</dbReference>
<comment type="cofactor">
    <cofactor evidence="5">
        <name>Mg(2+)</name>
        <dbReference type="ChEBI" id="CHEBI:18420"/>
    </cofactor>
</comment>
<evidence type="ECO:0000313" key="7">
    <source>
        <dbReference type="Proteomes" id="UP000538147"/>
    </source>
</evidence>
<dbReference type="InterPro" id="IPR020550">
    <property type="entry name" value="Inositol_monophosphatase_CS"/>
</dbReference>
<keyword evidence="4 5" id="KW-0460">Magnesium</keyword>
<dbReference type="EMBL" id="JACIIV010000002">
    <property type="protein sequence ID" value="MBB6226095.1"/>
    <property type="molecule type" value="Genomic_DNA"/>
</dbReference>
<dbReference type="PANTHER" id="PTHR20854:SF4">
    <property type="entry name" value="INOSITOL-1-MONOPHOSPHATASE-RELATED"/>
    <property type="match status" value="1"/>
</dbReference>
<keyword evidence="7" id="KW-1185">Reference proteome</keyword>
<accession>A0A841L8B5</accession>
<evidence type="ECO:0000256" key="1">
    <source>
        <dbReference type="ARBA" id="ARBA00009759"/>
    </source>
</evidence>
<comment type="caution">
    <text evidence="6">The sequence shown here is derived from an EMBL/GenBank/DDBJ whole genome shotgun (WGS) entry which is preliminary data.</text>
</comment>
<evidence type="ECO:0000256" key="5">
    <source>
        <dbReference type="PIRSR" id="PIRSR600760-2"/>
    </source>
</evidence>
<dbReference type="InterPro" id="IPR020583">
    <property type="entry name" value="Inositol_monoP_metal-BS"/>
</dbReference>
<dbReference type="Gene3D" id="3.40.190.80">
    <property type="match status" value="1"/>
</dbReference>
<dbReference type="Pfam" id="PF00459">
    <property type="entry name" value="Inositol_P"/>
    <property type="match status" value="2"/>
</dbReference>